<name>A0A6J5MXV1_9CAUD</name>
<gene>
    <name evidence="1" type="ORF">UFOVP595_4</name>
</gene>
<organism evidence="1">
    <name type="scientific">uncultured Caudovirales phage</name>
    <dbReference type="NCBI Taxonomy" id="2100421"/>
    <lineage>
        <taxon>Viruses</taxon>
        <taxon>Duplodnaviria</taxon>
        <taxon>Heunggongvirae</taxon>
        <taxon>Uroviricota</taxon>
        <taxon>Caudoviricetes</taxon>
        <taxon>Peduoviridae</taxon>
        <taxon>Maltschvirus</taxon>
        <taxon>Maltschvirus maltsch</taxon>
    </lineage>
</organism>
<accession>A0A6J5MXV1</accession>
<dbReference type="EMBL" id="LR796568">
    <property type="protein sequence ID" value="CAB4151172.1"/>
    <property type="molecule type" value="Genomic_DNA"/>
</dbReference>
<sequence>MNIEKEFYTRIDTTFGECKEVAYHLAEKCALTTGDMERYLIKCEYEEQKNIKGRNKKPLMMVYSDLAEKYSKSIHAIIYIIKKI</sequence>
<protein>
    <submittedName>
        <fullName evidence="1">Uncharacterized protein</fullName>
    </submittedName>
</protein>
<evidence type="ECO:0000313" key="1">
    <source>
        <dbReference type="EMBL" id="CAB4151172.1"/>
    </source>
</evidence>
<proteinExistence type="predicted"/>
<reference evidence="1" key="1">
    <citation type="submission" date="2020-04" db="EMBL/GenBank/DDBJ databases">
        <authorList>
            <person name="Chiriac C."/>
            <person name="Salcher M."/>
            <person name="Ghai R."/>
            <person name="Kavagutti S V."/>
        </authorList>
    </citation>
    <scope>NUCLEOTIDE SEQUENCE</scope>
</reference>